<dbReference type="EMBL" id="CM055763">
    <property type="protein sequence ID" value="KAJ7985248.1"/>
    <property type="molecule type" value="Genomic_DNA"/>
</dbReference>
<reference evidence="1" key="1">
    <citation type="submission" date="2021-05" db="EMBL/GenBank/DDBJ databases">
        <authorList>
            <person name="Pan Q."/>
            <person name="Jouanno E."/>
            <person name="Zahm M."/>
            <person name="Klopp C."/>
            <person name="Cabau C."/>
            <person name="Louis A."/>
            <person name="Berthelot C."/>
            <person name="Parey E."/>
            <person name="Roest Crollius H."/>
            <person name="Montfort J."/>
            <person name="Robinson-Rechavi M."/>
            <person name="Bouchez O."/>
            <person name="Lampietro C."/>
            <person name="Lopez Roques C."/>
            <person name="Donnadieu C."/>
            <person name="Postlethwait J."/>
            <person name="Bobe J."/>
            <person name="Dillon D."/>
            <person name="Chandos A."/>
            <person name="von Hippel F."/>
            <person name="Guiguen Y."/>
        </authorList>
    </citation>
    <scope>NUCLEOTIDE SEQUENCE</scope>
    <source>
        <strain evidence="1">YG-Jan2019</strain>
    </source>
</reference>
<gene>
    <name evidence="1" type="ORF">DPEC_G00350110</name>
</gene>
<protein>
    <submittedName>
        <fullName evidence="1">Uncharacterized protein</fullName>
    </submittedName>
</protein>
<organism evidence="1 2">
    <name type="scientific">Dallia pectoralis</name>
    <name type="common">Alaska blackfish</name>
    <dbReference type="NCBI Taxonomy" id="75939"/>
    <lineage>
        <taxon>Eukaryota</taxon>
        <taxon>Metazoa</taxon>
        <taxon>Chordata</taxon>
        <taxon>Craniata</taxon>
        <taxon>Vertebrata</taxon>
        <taxon>Euteleostomi</taxon>
        <taxon>Actinopterygii</taxon>
        <taxon>Neopterygii</taxon>
        <taxon>Teleostei</taxon>
        <taxon>Protacanthopterygii</taxon>
        <taxon>Esociformes</taxon>
        <taxon>Umbridae</taxon>
        <taxon>Dallia</taxon>
    </lineage>
</organism>
<sequence>MASSSENVMDSACQIGEDSLNTQLEDLEHRLISLKEQMDLCNTVLKDLVDLRGILKEKNISDESLSAPKSPTRGEKV</sequence>
<name>A0ACC2F1N3_DALPE</name>
<comment type="caution">
    <text evidence="1">The sequence shown here is derived from an EMBL/GenBank/DDBJ whole genome shotgun (WGS) entry which is preliminary data.</text>
</comment>
<dbReference type="Proteomes" id="UP001157502">
    <property type="component" value="Chromosome 36"/>
</dbReference>
<evidence type="ECO:0000313" key="2">
    <source>
        <dbReference type="Proteomes" id="UP001157502"/>
    </source>
</evidence>
<keyword evidence="2" id="KW-1185">Reference proteome</keyword>
<proteinExistence type="predicted"/>
<evidence type="ECO:0000313" key="1">
    <source>
        <dbReference type="EMBL" id="KAJ7985248.1"/>
    </source>
</evidence>
<accession>A0ACC2F1N3</accession>